<comment type="caution">
    <text evidence="16">The sequence shown here is derived from an EMBL/GenBank/DDBJ whole genome shotgun (WGS) entry which is preliminary data.</text>
</comment>
<feature type="domain" description="Cytochrome-c3 hydrogenase C-terminal" evidence="15">
    <location>
        <begin position="228"/>
        <end position="309"/>
    </location>
</feature>
<keyword evidence="7 13" id="KW-0479">Metal-binding</keyword>
<dbReference type="Proteomes" id="UP000029628">
    <property type="component" value="Unassembled WGS sequence"/>
</dbReference>
<feature type="binding site" evidence="13">
    <location>
        <position position="295"/>
    </location>
    <ligand>
        <name>[3Fe-4S] cluster</name>
        <dbReference type="ChEBI" id="CHEBI:21137"/>
    </ligand>
</feature>
<evidence type="ECO:0000256" key="8">
    <source>
        <dbReference type="ARBA" id="ARBA00022729"/>
    </source>
</evidence>
<evidence type="ECO:0000256" key="2">
    <source>
        <dbReference type="ARBA" id="ARBA00004236"/>
    </source>
</evidence>
<feature type="binding site" evidence="13">
    <location>
        <position position="236"/>
    </location>
    <ligand>
        <name>[4Fe-4S] cluster</name>
        <dbReference type="ChEBI" id="CHEBI:49883"/>
        <label>2</label>
    </ligand>
</feature>
<sequence>MKERMNSLWTLFQERKLSRRTFVKSCVALTAVLGLPPTMLDTVVKAAETKELPTVVWLHGHECTGCDESFIRSTSPFASDVILNMIALEYDDTLAAASGEPLEHHLKEIVANKSGKYILAVEGGVPLDENGVYCSVGGRPFVEVLKECAAGASAIIEYGSCAAWGGIQAAKPNPTNTVSVSSVVSGVPIIKVPGCPPIPEVMTGVIMHYALFGEIPPLDIQGRPKQFYGNRIHDTCYRRAFFDSGLFVEKFDDDASKAGWCLYKVGCRGPETYNSCGNLRWWNGLSYPIQSGHGCIGCSEKDFWDNDNFYKRLPDIPMANTITNADTVGTIAGFAATGAVVAHGALTLAKNKYEDLKEEKRLKEAGLWNETMNKNNHHDGGND</sequence>
<dbReference type="EMBL" id="JRNT01000006">
    <property type="protein sequence ID" value="KGF47915.1"/>
    <property type="molecule type" value="Genomic_DNA"/>
</dbReference>
<comment type="subcellular location">
    <subcellularLocation>
        <location evidence="2">Cell membrane</location>
    </subcellularLocation>
</comment>
<feature type="binding site" evidence="13">
    <location>
        <position position="276"/>
    </location>
    <ligand>
        <name>[3Fe-4S] cluster</name>
        <dbReference type="ChEBI" id="CHEBI:21137"/>
    </ligand>
</feature>
<evidence type="ECO:0000313" key="16">
    <source>
        <dbReference type="EMBL" id="KGF47915.1"/>
    </source>
</evidence>
<dbReference type="PANTHER" id="PTHR30013">
    <property type="entry name" value="NIFE / NIFESE HYDROGENASE SMALL SUBUNIT FAMILY MEMBER"/>
    <property type="match status" value="1"/>
</dbReference>
<dbReference type="RefSeq" id="WP_028257254.1">
    <property type="nucleotide sequence ID" value="NZ_JRNT01000006.1"/>
</dbReference>
<dbReference type="eggNOG" id="COG1740">
    <property type="taxonomic scope" value="Bacteria"/>
</dbReference>
<keyword evidence="6 13" id="KW-0004">4Fe-4S</keyword>
<evidence type="ECO:0000256" key="3">
    <source>
        <dbReference type="ARBA" id="ARBA00006605"/>
    </source>
</evidence>
<dbReference type="InterPro" id="IPR001821">
    <property type="entry name" value="NiFe_hydrogenase_ssu"/>
</dbReference>
<dbReference type="PROSITE" id="PS51318">
    <property type="entry name" value="TAT"/>
    <property type="match status" value="1"/>
</dbReference>
<dbReference type="GO" id="GO:0044569">
    <property type="term" value="C:[Ni-Fe] hydrogenase complex"/>
    <property type="evidence" value="ECO:0007669"/>
    <property type="project" value="TreeGrafter"/>
</dbReference>
<keyword evidence="5" id="KW-1003">Cell membrane</keyword>
<evidence type="ECO:0000256" key="1">
    <source>
        <dbReference type="ARBA" id="ARBA00001966"/>
    </source>
</evidence>
<dbReference type="GO" id="GO:0005886">
    <property type="term" value="C:plasma membrane"/>
    <property type="evidence" value="ECO:0007669"/>
    <property type="project" value="UniProtKB-SubCell"/>
</dbReference>
<evidence type="ECO:0000313" key="17">
    <source>
        <dbReference type="Proteomes" id="UP000029628"/>
    </source>
</evidence>
<protein>
    <submittedName>
        <fullName evidence="16">Uptake hydrogenase small subunit</fullName>
    </submittedName>
</protein>
<proteinExistence type="inferred from homology"/>
<keyword evidence="13" id="KW-0003">3Fe-4S</keyword>
<keyword evidence="10 13" id="KW-0408">Iron</keyword>
<dbReference type="PANTHER" id="PTHR30013:SF6">
    <property type="entry name" value="HYDROGENASE-1 SMALL CHAIN"/>
    <property type="match status" value="1"/>
</dbReference>
<comment type="subunit">
    <text evidence="4">Heterodimer of a large and a small subunit.</text>
</comment>
<evidence type="ECO:0000256" key="9">
    <source>
        <dbReference type="ARBA" id="ARBA00023002"/>
    </source>
</evidence>
<evidence type="ECO:0000256" key="13">
    <source>
        <dbReference type="PIRSR" id="PIRSR000310-1"/>
    </source>
</evidence>
<dbReference type="PRINTS" id="PR00614">
    <property type="entry name" value="NIHGNASESMLL"/>
</dbReference>
<feature type="domain" description="NADH:ubiquinone oxidoreductase-like 20kDa subunit" evidence="14">
    <location>
        <begin position="63"/>
        <end position="208"/>
    </location>
</feature>
<dbReference type="InterPro" id="IPR027394">
    <property type="entry name" value="Cytochrome-c3_hydrogenase_C"/>
</dbReference>
<organism evidence="16 17">
    <name type="scientific">Veillonella montpellierensis DNF00314</name>
    <dbReference type="NCBI Taxonomy" id="1401067"/>
    <lineage>
        <taxon>Bacteria</taxon>
        <taxon>Bacillati</taxon>
        <taxon>Bacillota</taxon>
        <taxon>Negativicutes</taxon>
        <taxon>Veillonellales</taxon>
        <taxon>Veillonellaceae</taxon>
        <taxon>Veillonella</taxon>
    </lineage>
</organism>
<feature type="binding site" evidence="13">
    <location>
        <position position="63"/>
    </location>
    <ligand>
        <name>[4Fe-4S] cluster</name>
        <dbReference type="ChEBI" id="CHEBI:49883"/>
        <label>1</label>
    </ligand>
</feature>
<name>A0A096AM97_9FIRM</name>
<dbReference type="GO" id="GO:0009055">
    <property type="term" value="F:electron transfer activity"/>
    <property type="evidence" value="ECO:0007669"/>
    <property type="project" value="TreeGrafter"/>
</dbReference>
<dbReference type="GO" id="GO:0051538">
    <property type="term" value="F:3 iron, 4 sulfur cluster binding"/>
    <property type="evidence" value="ECO:0007669"/>
    <property type="project" value="UniProtKB-KW"/>
</dbReference>
<evidence type="ECO:0000256" key="12">
    <source>
        <dbReference type="ARBA" id="ARBA00023136"/>
    </source>
</evidence>
<dbReference type="InterPro" id="IPR037024">
    <property type="entry name" value="NiFe_Hase_small_N_sf"/>
</dbReference>
<feature type="binding site" evidence="13">
    <location>
        <position position="298"/>
    </location>
    <ligand>
        <name>[3Fe-4S] cluster</name>
        <dbReference type="ChEBI" id="CHEBI:21137"/>
    </ligand>
</feature>
<evidence type="ECO:0000256" key="11">
    <source>
        <dbReference type="ARBA" id="ARBA00023014"/>
    </source>
</evidence>
<keyword evidence="12" id="KW-0472">Membrane</keyword>
<dbReference type="GO" id="GO:0051539">
    <property type="term" value="F:4 iron, 4 sulfur cluster binding"/>
    <property type="evidence" value="ECO:0007669"/>
    <property type="project" value="UniProtKB-KW"/>
</dbReference>
<keyword evidence="9" id="KW-0560">Oxidoreductase</keyword>
<feature type="binding site" evidence="13">
    <location>
        <position position="66"/>
    </location>
    <ligand>
        <name>[4Fe-4S] cluster</name>
        <dbReference type="ChEBI" id="CHEBI:49883"/>
        <label>1</label>
    </ligand>
</feature>
<feature type="binding site" evidence="13">
    <location>
        <position position="267"/>
    </location>
    <ligand>
        <name>[4Fe-4S] cluster</name>
        <dbReference type="ChEBI" id="CHEBI:49883"/>
        <label>2</label>
    </ligand>
</feature>
<keyword evidence="11 13" id="KW-0411">Iron-sulfur</keyword>
<dbReference type="GO" id="GO:0046872">
    <property type="term" value="F:metal ion binding"/>
    <property type="evidence" value="ECO:0007669"/>
    <property type="project" value="UniProtKB-KW"/>
</dbReference>
<evidence type="ECO:0000256" key="10">
    <source>
        <dbReference type="ARBA" id="ARBA00023004"/>
    </source>
</evidence>
<feature type="binding site" evidence="13">
    <location>
        <position position="161"/>
    </location>
    <ligand>
        <name>[4Fe-4S] cluster</name>
        <dbReference type="ChEBI" id="CHEBI:49883"/>
        <label>1</label>
    </ligand>
</feature>
<evidence type="ECO:0000259" key="15">
    <source>
        <dbReference type="Pfam" id="PF14720"/>
    </source>
</evidence>
<keyword evidence="8" id="KW-0732">Signal</keyword>
<dbReference type="GO" id="GO:0008901">
    <property type="term" value="F:ferredoxin hydrogenase activity"/>
    <property type="evidence" value="ECO:0007669"/>
    <property type="project" value="InterPro"/>
</dbReference>
<evidence type="ECO:0000259" key="14">
    <source>
        <dbReference type="Pfam" id="PF01058"/>
    </source>
</evidence>
<reference evidence="16 17" key="1">
    <citation type="submission" date="2014-07" db="EMBL/GenBank/DDBJ databases">
        <authorList>
            <person name="McCorrison J."/>
            <person name="Sanka R."/>
            <person name="Torralba M."/>
            <person name="Gillis M."/>
            <person name="Haft D.H."/>
            <person name="Methe B."/>
            <person name="Sutton G."/>
            <person name="Nelson K.E."/>
        </authorList>
    </citation>
    <scope>NUCLEOTIDE SEQUENCE [LARGE SCALE GENOMIC DNA]</scope>
    <source>
        <strain evidence="16 17">DNF00314</strain>
    </source>
</reference>
<dbReference type="AlphaFoldDB" id="A0A096AM97"/>
<evidence type="ECO:0000256" key="4">
    <source>
        <dbReference type="ARBA" id="ARBA00011771"/>
    </source>
</evidence>
<dbReference type="GO" id="GO:0009375">
    <property type="term" value="C:ferredoxin hydrogenase complex"/>
    <property type="evidence" value="ECO:0007669"/>
    <property type="project" value="InterPro"/>
</dbReference>
<evidence type="ECO:0000256" key="7">
    <source>
        <dbReference type="ARBA" id="ARBA00022723"/>
    </source>
</evidence>
<comment type="similarity">
    <text evidence="3">Belongs to the [NiFe]/[NiFeSe] hydrogenase small subunit family.</text>
</comment>
<dbReference type="GO" id="GO:0009061">
    <property type="term" value="P:anaerobic respiration"/>
    <property type="evidence" value="ECO:0007669"/>
    <property type="project" value="TreeGrafter"/>
</dbReference>
<dbReference type="NCBIfam" id="TIGR00391">
    <property type="entry name" value="hydA"/>
    <property type="match status" value="1"/>
</dbReference>
<dbReference type="Pfam" id="PF14720">
    <property type="entry name" value="NiFe_hyd_SSU_C"/>
    <property type="match status" value="1"/>
</dbReference>
<evidence type="ECO:0000256" key="6">
    <source>
        <dbReference type="ARBA" id="ARBA00022485"/>
    </source>
</evidence>
<feature type="binding site" evidence="13">
    <location>
        <position position="195"/>
    </location>
    <ligand>
        <name>[4Fe-4S] cluster</name>
        <dbReference type="ChEBI" id="CHEBI:49883"/>
        <label>1</label>
    </ligand>
</feature>
<dbReference type="InterPro" id="IPR006311">
    <property type="entry name" value="TAT_signal"/>
</dbReference>
<accession>A0A096AM97</accession>
<dbReference type="InterPro" id="IPR006137">
    <property type="entry name" value="NADH_UbQ_OxRdtase-like_20kDa"/>
</dbReference>
<dbReference type="PIRSF" id="PIRSF000310">
    <property type="entry name" value="NiFe_hyd_ssu"/>
    <property type="match status" value="1"/>
</dbReference>
<dbReference type="InterPro" id="IPR037148">
    <property type="entry name" value="NiFe-Hase_small_C_sf"/>
</dbReference>
<comment type="cofactor">
    <cofactor evidence="1">
        <name>[4Fe-4S] cluster</name>
        <dbReference type="ChEBI" id="CHEBI:49883"/>
    </cofactor>
</comment>
<dbReference type="Gene3D" id="4.10.480.10">
    <property type="entry name" value="Cytochrome-c3 hydrogenase, C-terminal domain"/>
    <property type="match status" value="1"/>
</dbReference>
<dbReference type="Pfam" id="PF01058">
    <property type="entry name" value="Oxidored_q6"/>
    <property type="match status" value="1"/>
</dbReference>
<gene>
    <name evidence="16" type="ORF">HMPREF0872_02160</name>
</gene>
<evidence type="ECO:0000256" key="5">
    <source>
        <dbReference type="ARBA" id="ARBA00022475"/>
    </source>
</evidence>
<dbReference type="Gene3D" id="3.40.50.700">
    <property type="entry name" value="NADH:ubiquinone oxidoreductase-like, 20kDa subunit"/>
    <property type="match status" value="1"/>
</dbReference>
<keyword evidence="17" id="KW-1185">Reference proteome</keyword>
<feature type="binding site" evidence="13">
    <location>
        <position position="233"/>
    </location>
    <ligand>
        <name>[4Fe-4S] cluster</name>
        <dbReference type="ChEBI" id="CHEBI:49883"/>
        <label>2</label>
    </ligand>
</feature>
<dbReference type="SUPFAM" id="SSF56770">
    <property type="entry name" value="HydA/Nqo6-like"/>
    <property type="match status" value="1"/>
</dbReference>
<feature type="binding site" evidence="13">
    <location>
        <position position="261"/>
    </location>
    <ligand>
        <name>[4Fe-4S] cluster</name>
        <dbReference type="ChEBI" id="CHEBI:49883"/>
        <label>2</label>
    </ligand>
</feature>